<dbReference type="AlphaFoldDB" id="H1YAY1"/>
<organism evidence="1 2">
    <name type="scientific">Mucilaginibacter paludis DSM 18603</name>
    <dbReference type="NCBI Taxonomy" id="714943"/>
    <lineage>
        <taxon>Bacteria</taxon>
        <taxon>Pseudomonadati</taxon>
        <taxon>Bacteroidota</taxon>
        <taxon>Sphingobacteriia</taxon>
        <taxon>Sphingobacteriales</taxon>
        <taxon>Sphingobacteriaceae</taxon>
        <taxon>Mucilaginibacter</taxon>
    </lineage>
</organism>
<dbReference type="EMBL" id="CM001403">
    <property type="protein sequence ID" value="EHQ30014.1"/>
    <property type="molecule type" value="Genomic_DNA"/>
</dbReference>
<name>H1YAY1_9SPHI</name>
<sequence length="51" mass="5885">MEPNKKQMPTGIPALLYKVMQDKRDIKQALKEKKSLSELAKEKDINFAKPL</sequence>
<dbReference type="RefSeq" id="WP_008511524.1">
    <property type="nucleotide sequence ID" value="NZ_CM001403.1"/>
</dbReference>
<evidence type="ECO:0000313" key="1">
    <source>
        <dbReference type="EMBL" id="EHQ30014.1"/>
    </source>
</evidence>
<gene>
    <name evidence="1" type="ORF">Mucpa_5954</name>
</gene>
<accession>H1YAY1</accession>
<reference evidence="1" key="1">
    <citation type="submission" date="2011-09" db="EMBL/GenBank/DDBJ databases">
        <title>The permanent draft genome of Mucilaginibacter paludis DSM 18603.</title>
        <authorList>
            <consortium name="US DOE Joint Genome Institute (JGI-PGF)"/>
            <person name="Lucas S."/>
            <person name="Han J."/>
            <person name="Lapidus A."/>
            <person name="Bruce D."/>
            <person name="Goodwin L."/>
            <person name="Pitluck S."/>
            <person name="Peters L."/>
            <person name="Kyrpides N."/>
            <person name="Mavromatis K."/>
            <person name="Ivanova N."/>
            <person name="Mikhailova N."/>
            <person name="Held B."/>
            <person name="Detter J.C."/>
            <person name="Tapia R."/>
            <person name="Han C."/>
            <person name="Land M."/>
            <person name="Hauser L."/>
            <person name="Markowitz V."/>
            <person name="Cheng J.-F."/>
            <person name="Hugenholtz P."/>
            <person name="Woyke T."/>
            <person name="Wu D."/>
            <person name="Tindall B."/>
            <person name="Brambilla E."/>
            <person name="Klenk H.-P."/>
            <person name="Eisen J.A."/>
        </authorList>
    </citation>
    <scope>NUCLEOTIDE SEQUENCE [LARGE SCALE GENOMIC DNA]</scope>
    <source>
        <strain evidence="1">DSM 18603</strain>
    </source>
</reference>
<proteinExistence type="predicted"/>
<keyword evidence="2" id="KW-1185">Reference proteome</keyword>
<protein>
    <submittedName>
        <fullName evidence="1">Uncharacterized protein</fullName>
    </submittedName>
</protein>
<dbReference type="Proteomes" id="UP000002774">
    <property type="component" value="Chromosome"/>
</dbReference>
<dbReference type="STRING" id="714943.Mucpa_5954"/>
<dbReference type="HOGENOM" id="CLU_3101033_0_0_10"/>
<evidence type="ECO:0000313" key="2">
    <source>
        <dbReference type="Proteomes" id="UP000002774"/>
    </source>
</evidence>